<gene>
    <name evidence="2" type="ORF">UFOVP1305_27</name>
    <name evidence="1" type="ORF">UFOVP896_65</name>
</gene>
<protein>
    <submittedName>
        <fullName evidence="1">Uncharacterized protein</fullName>
    </submittedName>
</protein>
<organism evidence="1">
    <name type="scientific">uncultured Caudovirales phage</name>
    <dbReference type="NCBI Taxonomy" id="2100421"/>
    <lineage>
        <taxon>Viruses</taxon>
        <taxon>Duplodnaviria</taxon>
        <taxon>Heunggongvirae</taxon>
        <taxon>Uroviricota</taxon>
        <taxon>Caudoviricetes</taxon>
        <taxon>Peduoviridae</taxon>
        <taxon>Maltschvirus</taxon>
        <taxon>Maltschvirus maltsch</taxon>
    </lineage>
</organism>
<dbReference type="EMBL" id="LR796844">
    <property type="protein sequence ID" value="CAB4169675.1"/>
    <property type="molecule type" value="Genomic_DNA"/>
</dbReference>
<dbReference type="EMBL" id="LR797254">
    <property type="protein sequence ID" value="CAB4197674.1"/>
    <property type="molecule type" value="Genomic_DNA"/>
</dbReference>
<evidence type="ECO:0000313" key="1">
    <source>
        <dbReference type="EMBL" id="CAB4169675.1"/>
    </source>
</evidence>
<proteinExistence type="predicted"/>
<name>A0A6J5PKF5_9CAUD</name>
<reference evidence="1" key="1">
    <citation type="submission" date="2020-05" db="EMBL/GenBank/DDBJ databases">
        <authorList>
            <person name="Chiriac C."/>
            <person name="Salcher M."/>
            <person name="Ghai R."/>
            <person name="Kavagutti S V."/>
        </authorList>
    </citation>
    <scope>NUCLEOTIDE SEQUENCE</scope>
</reference>
<accession>A0A6J5PKF5</accession>
<evidence type="ECO:0000313" key="2">
    <source>
        <dbReference type="EMBL" id="CAB4197674.1"/>
    </source>
</evidence>
<sequence>MNDTQQARALKRLKTRKPTSTRTVDLRKGDIIGHRSCDAKMIVKVRLVAGSIEKITSRTTWEFEVVEVRSGRVSYPRFRDQEWSVVR</sequence>